<keyword evidence="4" id="KW-1185">Reference proteome</keyword>
<accession>A0ABR2IRS2</accession>
<dbReference type="EMBL" id="JAPCWZ010000004">
    <property type="protein sequence ID" value="KAK8867345.1"/>
    <property type="molecule type" value="Genomic_DNA"/>
</dbReference>
<keyword evidence="3" id="KW-0560">Oxidoreductase</keyword>
<gene>
    <name evidence="3" type="ORF">PGQ11_005923</name>
</gene>
<protein>
    <submittedName>
        <fullName evidence="3">Cytochrome P450 monooxygenase cytochrome P450</fullName>
    </submittedName>
</protein>
<evidence type="ECO:0000259" key="2">
    <source>
        <dbReference type="PROSITE" id="PS50181"/>
    </source>
</evidence>
<sequence>MVSFSCQICGVDMATARIRTPSEPPSAAWNYKGVNYVGFSPPPSSRWDKDEECQQCTTMDRTPTDPQVLAPLPLWPSDGENEDDNEWLPSKQSDSGDGSLAYDSDLDTDGAGRGSPRGSYDDEPGCSEDDNHSNSPHCQHNSPPMQYPLSDLFDPPLPDRLPHGTWHNGTLYYSGNRSGPHTEYLLDVWQKMPLEHIASPSCQSSQGINGHVLSLAQMKNCRNIRFLVPKPPDWRPDTSDRLLEESSLFYLSGESNGSNWNAGCFQLWRSFYPPRHGLYEISTSWEMIEVGCDKQEYDALWPLAVHSYCLDIYAKASYHRLGQVALDGLWHWREMRSDPDSHAVGYRIPPRRPEIERARECWNYPWRHLPGDEWLAANPVEIPDFLRAVETCINRTDGYHALLPDTGLLALPAEIIHYTLSFLDLTDVDVLAKTCRTLYEHAQPVFKAHMSRNMNWLWEVFEGSEYPASPDWPATWDPLCPPGLVPPTLPVGLESEEAEGARWATIIAEDPEMEGAASAAKALNRVRRDEIFGPYRAKQESSLHEWQRFRAGVEGWTRQSPRDGPTPAQENRDWRRMWRLCSPTTTPLPGLRNRARIWEDCNRVMDCVSLAHDLGDIDKRLGRLHSKLSDPSQLGWSTNLEVPV</sequence>
<reference evidence="3 4" key="1">
    <citation type="journal article" date="2024" name="IMA Fungus">
        <title>Apiospora arundinis, a panoply of carbohydrate-active enzymes and secondary metabolites.</title>
        <authorList>
            <person name="Sorensen T."/>
            <person name="Petersen C."/>
            <person name="Muurmann A.T."/>
            <person name="Christiansen J.V."/>
            <person name="Brundto M.L."/>
            <person name="Overgaard C.K."/>
            <person name="Boysen A.T."/>
            <person name="Wollenberg R.D."/>
            <person name="Larsen T.O."/>
            <person name="Sorensen J.L."/>
            <person name="Nielsen K.L."/>
            <person name="Sondergaard T.E."/>
        </authorList>
    </citation>
    <scope>NUCLEOTIDE SEQUENCE [LARGE SCALE GENOMIC DNA]</scope>
    <source>
        <strain evidence="3 4">AAU 773</strain>
    </source>
</reference>
<feature type="domain" description="F-box" evidence="2">
    <location>
        <begin position="405"/>
        <end position="449"/>
    </location>
</feature>
<dbReference type="GO" id="GO:0004497">
    <property type="term" value="F:monooxygenase activity"/>
    <property type="evidence" value="ECO:0007669"/>
    <property type="project" value="UniProtKB-KW"/>
</dbReference>
<feature type="compositionally biased region" description="Polar residues" evidence="1">
    <location>
        <begin position="133"/>
        <end position="144"/>
    </location>
</feature>
<feature type="compositionally biased region" description="Polar residues" evidence="1">
    <location>
        <begin position="54"/>
        <end position="65"/>
    </location>
</feature>
<evidence type="ECO:0000256" key="1">
    <source>
        <dbReference type="SAM" id="MobiDB-lite"/>
    </source>
</evidence>
<dbReference type="Proteomes" id="UP001390339">
    <property type="component" value="Unassembled WGS sequence"/>
</dbReference>
<feature type="region of interest" description="Disordered" evidence="1">
    <location>
        <begin position="42"/>
        <end position="156"/>
    </location>
</feature>
<keyword evidence="3" id="KW-0503">Monooxygenase</keyword>
<evidence type="ECO:0000313" key="3">
    <source>
        <dbReference type="EMBL" id="KAK8867345.1"/>
    </source>
</evidence>
<evidence type="ECO:0000313" key="4">
    <source>
        <dbReference type="Proteomes" id="UP001390339"/>
    </source>
</evidence>
<organism evidence="3 4">
    <name type="scientific">Apiospora arundinis</name>
    <dbReference type="NCBI Taxonomy" id="335852"/>
    <lineage>
        <taxon>Eukaryota</taxon>
        <taxon>Fungi</taxon>
        <taxon>Dikarya</taxon>
        <taxon>Ascomycota</taxon>
        <taxon>Pezizomycotina</taxon>
        <taxon>Sordariomycetes</taxon>
        <taxon>Xylariomycetidae</taxon>
        <taxon>Amphisphaeriales</taxon>
        <taxon>Apiosporaceae</taxon>
        <taxon>Apiospora</taxon>
    </lineage>
</organism>
<dbReference type="PROSITE" id="PS50181">
    <property type="entry name" value="FBOX"/>
    <property type="match status" value="1"/>
</dbReference>
<dbReference type="InterPro" id="IPR036047">
    <property type="entry name" value="F-box-like_dom_sf"/>
</dbReference>
<name>A0ABR2IRS2_9PEZI</name>
<dbReference type="SUPFAM" id="SSF81383">
    <property type="entry name" value="F-box domain"/>
    <property type="match status" value="1"/>
</dbReference>
<dbReference type="InterPro" id="IPR001810">
    <property type="entry name" value="F-box_dom"/>
</dbReference>
<proteinExistence type="predicted"/>
<comment type="caution">
    <text evidence="3">The sequence shown here is derived from an EMBL/GenBank/DDBJ whole genome shotgun (WGS) entry which is preliminary data.</text>
</comment>